<dbReference type="InterPro" id="IPR036259">
    <property type="entry name" value="MFS_trans_sf"/>
</dbReference>
<feature type="transmembrane region" description="Helical" evidence="4">
    <location>
        <begin position="337"/>
        <end position="356"/>
    </location>
</feature>
<dbReference type="EMBL" id="JACHYB010000002">
    <property type="protein sequence ID" value="MBB3188376.1"/>
    <property type="molecule type" value="Genomic_DNA"/>
</dbReference>
<dbReference type="GO" id="GO:0022857">
    <property type="term" value="F:transmembrane transporter activity"/>
    <property type="evidence" value="ECO:0007669"/>
    <property type="project" value="InterPro"/>
</dbReference>
<evidence type="ECO:0000256" key="3">
    <source>
        <dbReference type="ARBA" id="ARBA00023136"/>
    </source>
</evidence>
<feature type="transmembrane region" description="Helical" evidence="4">
    <location>
        <begin position="214"/>
        <end position="236"/>
    </location>
</feature>
<evidence type="ECO:0000256" key="4">
    <source>
        <dbReference type="SAM" id="Phobius"/>
    </source>
</evidence>
<keyword evidence="1 4" id="KW-0812">Transmembrane</keyword>
<gene>
    <name evidence="6" type="ORF">FHX64_002574</name>
</gene>
<feature type="transmembrane region" description="Helical" evidence="4">
    <location>
        <begin position="12"/>
        <end position="30"/>
    </location>
</feature>
<dbReference type="Proteomes" id="UP000544222">
    <property type="component" value="Unassembled WGS sequence"/>
</dbReference>
<feature type="domain" description="Major facilitator superfamily (MFS) profile" evidence="5">
    <location>
        <begin position="8"/>
        <end position="387"/>
    </location>
</feature>
<feature type="transmembrane region" description="Helical" evidence="4">
    <location>
        <begin position="134"/>
        <end position="156"/>
    </location>
</feature>
<keyword evidence="7" id="KW-1185">Reference proteome</keyword>
<reference evidence="6 7" key="1">
    <citation type="submission" date="2020-08" db="EMBL/GenBank/DDBJ databases">
        <title>Genomic Encyclopedia of Type Strains, Phase IV (KMG-IV): sequencing the most valuable type-strain genomes for metagenomic binning, comparative biology and taxonomic classification.</title>
        <authorList>
            <person name="Goeker M."/>
        </authorList>
    </citation>
    <scope>NUCLEOTIDE SEQUENCE [LARGE SCALE GENOMIC DNA]</scope>
    <source>
        <strain evidence="6 7">DSM 27471</strain>
    </source>
</reference>
<keyword evidence="3 4" id="KW-0472">Membrane</keyword>
<dbReference type="InterPro" id="IPR020846">
    <property type="entry name" value="MFS_dom"/>
</dbReference>
<feature type="transmembrane region" description="Helical" evidence="4">
    <location>
        <begin position="76"/>
        <end position="95"/>
    </location>
</feature>
<feature type="transmembrane region" description="Helical" evidence="4">
    <location>
        <begin position="248"/>
        <end position="266"/>
    </location>
</feature>
<dbReference type="PANTHER" id="PTHR42910">
    <property type="entry name" value="TRANSPORTER SCO4007-RELATED"/>
    <property type="match status" value="1"/>
</dbReference>
<dbReference type="InterPro" id="IPR011701">
    <property type="entry name" value="MFS"/>
</dbReference>
<evidence type="ECO:0000256" key="2">
    <source>
        <dbReference type="ARBA" id="ARBA00022989"/>
    </source>
</evidence>
<accession>A0A7W5H3E1</accession>
<organism evidence="6 7">
    <name type="scientific">Microbacter margulisiae</name>
    <dbReference type="NCBI Taxonomy" id="1350067"/>
    <lineage>
        <taxon>Bacteria</taxon>
        <taxon>Pseudomonadati</taxon>
        <taxon>Bacteroidota</taxon>
        <taxon>Bacteroidia</taxon>
        <taxon>Bacteroidales</taxon>
        <taxon>Porphyromonadaceae</taxon>
        <taxon>Microbacter</taxon>
    </lineage>
</organism>
<evidence type="ECO:0000259" key="5">
    <source>
        <dbReference type="PROSITE" id="PS50850"/>
    </source>
</evidence>
<protein>
    <submittedName>
        <fullName evidence="6">Putative MFS family arabinose efflux permease</fullName>
    </submittedName>
</protein>
<dbReference type="AlphaFoldDB" id="A0A7W5H3E1"/>
<feature type="transmembrane region" description="Helical" evidence="4">
    <location>
        <begin position="101"/>
        <end position="122"/>
    </location>
</feature>
<dbReference type="RefSeq" id="WP_183414127.1">
    <property type="nucleotide sequence ID" value="NZ_JACHYB010000002.1"/>
</dbReference>
<sequence length="387" mass="42425">MPEKNSLSKFQVILMAVAAGVSVANIYYNQPILKEIANSLKASENQAGDISMLSQIGYGLGLFFIIPLGDKLNKKNLILTLLSLLTVALLGMTIANTLFEVWALSLLIGILSVSVQVILPMAASLDFENRGKTVGTIFSGILIGILAARVFSGFIAEWLSWRYVYGFSAFMTLSITVLLQIYLPNVTTKFIGHYFKLLRSALVQIKRFALLREASMTGGLLFGVFCSFWTILTFHLSAPPFYFHTDTIGLFGLVAIAGAMMAPVFGKLADRGQSRRSLLLAVSLVITSILLMKIFPTSVVALIVAVLILDVGVQATQVTNVALIYTLDETSHSRINTIYMTSYFIGGAIGTFVGLLSWKHGGWTLVTWQMLLWAILALVIELKYKQQ</sequence>
<keyword evidence="2 4" id="KW-1133">Transmembrane helix</keyword>
<feature type="transmembrane region" description="Helical" evidence="4">
    <location>
        <begin position="162"/>
        <end position="183"/>
    </location>
</feature>
<dbReference type="Pfam" id="PF07690">
    <property type="entry name" value="MFS_1"/>
    <property type="match status" value="1"/>
</dbReference>
<name>A0A7W5H3E1_9PORP</name>
<dbReference type="PROSITE" id="PS50850">
    <property type="entry name" value="MFS"/>
    <property type="match status" value="1"/>
</dbReference>
<dbReference type="SUPFAM" id="SSF103473">
    <property type="entry name" value="MFS general substrate transporter"/>
    <property type="match status" value="1"/>
</dbReference>
<feature type="transmembrane region" description="Helical" evidence="4">
    <location>
        <begin position="362"/>
        <end position="382"/>
    </location>
</feature>
<feature type="transmembrane region" description="Helical" evidence="4">
    <location>
        <begin position="50"/>
        <end position="69"/>
    </location>
</feature>
<evidence type="ECO:0000256" key="1">
    <source>
        <dbReference type="ARBA" id="ARBA00022692"/>
    </source>
</evidence>
<proteinExistence type="predicted"/>
<dbReference type="PANTHER" id="PTHR42910:SF1">
    <property type="entry name" value="MAJOR FACILITATOR SUPERFAMILY (MFS) PROFILE DOMAIN-CONTAINING PROTEIN"/>
    <property type="match status" value="1"/>
</dbReference>
<evidence type="ECO:0000313" key="6">
    <source>
        <dbReference type="EMBL" id="MBB3188376.1"/>
    </source>
</evidence>
<dbReference type="CDD" id="cd17324">
    <property type="entry name" value="MFS_NepI_like"/>
    <property type="match status" value="1"/>
</dbReference>
<dbReference type="Gene3D" id="1.20.1250.20">
    <property type="entry name" value="MFS general substrate transporter like domains"/>
    <property type="match status" value="1"/>
</dbReference>
<evidence type="ECO:0000313" key="7">
    <source>
        <dbReference type="Proteomes" id="UP000544222"/>
    </source>
</evidence>
<comment type="caution">
    <text evidence="6">The sequence shown here is derived from an EMBL/GenBank/DDBJ whole genome shotgun (WGS) entry which is preliminary data.</text>
</comment>